<dbReference type="PANTHER" id="PTHR31293:SF12">
    <property type="entry name" value="RNI-LIKE SUPERFAMILY PROTEIN"/>
    <property type="match status" value="1"/>
</dbReference>
<dbReference type="InterPro" id="IPR055294">
    <property type="entry name" value="FBL60-like"/>
</dbReference>
<sequence length="362" mass="41211">MGHGEEVYEQLNPASMDCLPDELLVQILSFLPIEQAASTSILSKRWRTLFTFSPNLDFEVFTSTTLVKLSLGTTLLCQGLPSDTSLPALKILFLDSILFAEDQSFDVFLAACPALEDLTIHYKVYQGNSYVVSSKTIKKLSVTFSFGFAYAISRIISFDTPNVVDFYYSDYICESPQCRWDSLAKATLDLYFFNDDNRYVKNGAEVTDLINGIRNVKTLHLTSSTVEVILVWCKGELPVFNNLVDLVFSSKKEGWKLLLPRLLQHSPNLKTLVLSGLDCFPCRRHRFTRIPLNNQINMLRIMKYQGYASELKHIRHFLLKMECLEVVQVYVVPTMDDPKKKQLTEDLLKLPAASSKLKIQVM</sequence>
<feature type="domain" description="F-box" evidence="1">
    <location>
        <begin position="13"/>
        <end position="61"/>
    </location>
</feature>
<dbReference type="EMBL" id="JAEFBJ010000013">
    <property type="protein sequence ID" value="KAG7536646.1"/>
    <property type="molecule type" value="Genomic_DNA"/>
</dbReference>
<dbReference type="InterPro" id="IPR053781">
    <property type="entry name" value="F-box_AtFBL13-like"/>
</dbReference>
<dbReference type="OrthoDB" id="612216at2759"/>
<dbReference type="CDD" id="cd22160">
    <property type="entry name" value="F-box_AtFBL13-like"/>
    <property type="match status" value="1"/>
</dbReference>
<comment type="caution">
    <text evidence="2">The sequence shown here is derived from an EMBL/GenBank/DDBJ whole genome shotgun (WGS) entry which is preliminary data.</text>
</comment>
<dbReference type="InterPro" id="IPR001810">
    <property type="entry name" value="F-box_dom"/>
</dbReference>
<proteinExistence type="predicted"/>
<dbReference type="InterPro" id="IPR006566">
    <property type="entry name" value="FBD"/>
</dbReference>
<dbReference type="InterPro" id="IPR055411">
    <property type="entry name" value="LRR_FXL15/At3g58940/PEG3-like"/>
</dbReference>
<dbReference type="PANTHER" id="PTHR31293">
    <property type="entry name" value="RNI-LIKE SUPERFAMILY PROTEIN"/>
    <property type="match status" value="1"/>
</dbReference>
<evidence type="ECO:0000313" key="2">
    <source>
        <dbReference type="EMBL" id="KAG7536646.1"/>
    </source>
</evidence>
<dbReference type="PROSITE" id="PS50181">
    <property type="entry name" value="FBOX"/>
    <property type="match status" value="1"/>
</dbReference>
<dbReference type="AlphaFoldDB" id="A0A8T1XP76"/>
<name>A0A8T1XP76_ARASU</name>
<dbReference type="SMART" id="SM00256">
    <property type="entry name" value="FBOX"/>
    <property type="match status" value="1"/>
</dbReference>
<dbReference type="SMART" id="SM00579">
    <property type="entry name" value="FBD"/>
    <property type="match status" value="1"/>
</dbReference>
<dbReference type="Pfam" id="PF00646">
    <property type="entry name" value="F-box"/>
    <property type="match status" value="1"/>
</dbReference>
<organism evidence="2 3">
    <name type="scientific">Arabidopsis suecica</name>
    <name type="common">Swedish thale-cress</name>
    <name type="synonym">Cardaminopsis suecica</name>
    <dbReference type="NCBI Taxonomy" id="45249"/>
    <lineage>
        <taxon>Eukaryota</taxon>
        <taxon>Viridiplantae</taxon>
        <taxon>Streptophyta</taxon>
        <taxon>Embryophyta</taxon>
        <taxon>Tracheophyta</taxon>
        <taxon>Spermatophyta</taxon>
        <taxon>Magnoliopsida</taxon>
        <taxon>eudicotyledons</taxon>
        <taxon>Gunneridae</taxon>
        <taxon>Pentapetalae</taxon>
        <taxon>rosids</taxon>
        <taxon>malvids</taxon>
        <taxon>Brassicales</taxon>
        <taxon>Brassicaceae</taxon>
        <taxon>Camelineae</taxon>
        <taxon>Arabidopsis</taxon>
    </lineage>
</organism>
<reference evidence="2 3" key="1">
    <citation type="submission" date="2020-12" db="EMBL/GenBank/DDBJ databases">
        <title>Concerted genomic and epigenomic changes stabilize Arabidopsis allopolyploids.</title>
        <authorList>
            <person name="Chen Z."/>
        </authorList>
    </citation>
    <scope>NUCLEOTIDE SEQUENCE [LARGE SCALE GENOMIC DNA]</scope>
    <source>
        <strain evidence="2">As9502</strain>
        <tissue evidence="2">Leaf</tissue>
    </source>
</reference>
<keyword evidence="3" id="KW-1185">Reference proteome</keyword>
<accession>A0A8T1XP76</accession>
<evidence type="ECO:0000313" key="3">
    <source>
        <dbReference type="Proteomes" id="UP000694251"/>
    </source>
</evidence>
<evidence type="ECO:0000259" key="1">
    <source>
        <dbReference type="PROSITE" id="PS50181"/>
    </source>
</evidence>
<gene>
    <name evidence="2" type="ORF">ISN44_As13g005810</name>
</gene>
<protein>
    <submittedName>
        <fullName evidence="2">FBD domain</fullName>
    </submittedName>
</protein>
<dbReference type="Pfam" id="PF24758">
    <property type="entry name" value="LRR_At5g56370"/>
    <property type="match status" value="1"/>
</dbReference>
<dbReference type="Proteomes" id="UP000694251">
    <property type="component" value="Chromosome 13"/>
</dbReference>